<evidence type="ECO:0000313" key="4">
    <source>
        <dbReference type="Proteomes" id="UP000323502"/>
    </source>
</evidence>
<dbReference type="InterPro" id="IPR014721">
    <property type="entry name" value="Ribsml_uS5_D2-typ_fold_subgr"/>
</dbReference>
<protein>
    <submittedName>
        <fullName evidence="3">Threonine kinase</fullName>
    </submittedName>
</protein>
<evidence type="ECO:0000256" key="1">
    <source>
        <dbReference type="ARBA" id="ARBA00022777"/>
    </source>
</evidence>
<proteinExistence type="predicted"/>
<dbReference type="GO" id="GO:0005524">
    <property type="term" value="F:ATP binding"/>
    <property type="evidence" value="ECO:0007669"/>
    <property type="project" value="InterPro"/>
</dbReference>
<evidence type="ECO:0000313" key="3">
    <source>
        <dbReference type="EMBL" id="SDF90610.1"/>
    </source>
</evidence>
<dbReference type="InterPro" id="IPR020568">
    <property type="entry name" value="Ribosomal_Su5_D2-typ_SF"/>
</dbReference>
<dbReference type="SUPFAM" id="SSF54211">
    <property type="entry name" value="Ribosomal protein S5 domain 2-like"/>
    <property type="match status" value="1"/>
</dbReference>
<keyword evidence="1 3" id="KW-0808">Transferase</keyword>
<dbReference type="GO" id="GO:0016301">
    <property type="term" value="F:kinase activity"/>
    <property type="evidence" value="ECO:0007669"/>
    <property type="project" value="UniProtKB-KW"/>
</dbReference>
<dbReference type="Gene3D" id="3.30.230.10">
    <property type="match status" value="1"/>
</dbReference>
<sequence>MFFDQTSMMTGASRTVARAANCPAMSWAAPGTCGEFVQGRLDGIDYLINSPIDRFSTATVRSARRPGIRAANPDRHSKVAQLLTMMGAPEAECDGMEIELNSDLPAGKGMASSTADLVAAMGAAMHHLGTTALVPDVCRSLIAIEPSDCTHIPGVAHVGHLCGRVFRCFLPPSGLRVLILDCGGSVDTVAFDRARAHKVYARHEREVRDALSLASRGLVTGDVQQLADAATMSARLSQQILPKPPFEEVERLARSAGALGVNCAHSGSVLGILYRPGEVKPSLLSELIIRELGDAVSIVGDHAFISGGIYVRRH</sequence>
<dbReference type="EMBL" id="FNBI01000007">
    <property type="protein sequence ID" value="SDF90610.1"/>
    <property type="molecule type" value="Genomic_DNA"/>
</dbReference>
<dbReference type="Pfam" id="PF00288">
    <property type="entry name" value="GHMP_kinases_N"/>
    <property type="match status" value="1"/>
</dbReference>
<accession>A0A1G7PZ13</accession>
<keyword evidence="1 3" id="KW-0418">Kinase</keyword>
<feature type="domain" description="GHMP kinase N-terminal" evidence="2">
    <location>
        <begin position="87"/>
        <end position="143"/>
    </location>
</feature>
<reference evidence="3 4" key="1">
    <citation type="submission" date="2016-10" db="EMBL/GenBank/DDBJ databases">
        <authorList>
            <person name="Varghese N."/>
            <person name="Submissions S."/>
        </authorList>
    </citation>
    <scope>NUCLEOTIDE SEQUENCE [LARGE SCALE GENOMIC DNA]</scope>
    <source>
        <strain evidence="3 4">S7-754</strain>
    </source>
</reference>
<evidence type="ECO:0000259" key="2">
    <source>
        <dbReference type="Pfam" id="PF00288"/>
    </source>
</evidence>
<name>A0A1G7PZ13_9SPHN</name>
<gene>
    <name evidence="3" type="ORF">SAMN05216557_107114</name>
</gene>
<dbReference type="InterPro" id="IPR006204">
    <property type="entry name" value="GHMP_kinase_N_dom"/>
</dbReference>
<dbReference type="AlphaFoldDB" id="A0A1G7PZ13"/>
<organism evidence="3 4">
    <name type="scientific">Sphingomonas carotinifaciens</name>
    <dbReference type="NCBI Taxonomy" id="1166323"/>
    <lineage>
        <taxon>Bacteria</taxon>
        <taxon>Pseudomonadati</taxon>
        <taxon>Pseudomonadota</taxon>
        <taxon>Alphaproteobacteria</taxon>
        <taxon>Sphingomonadales</taxon>
        <taxon>Sphingomonadaceae</taxon>
        <taxon>Sphingomonas</taxon>
    </lineage>
</organism>
<keyword evidence="4" id="KW-1185">Reference proteome</keyword>
<dbReference type="Proteomes" id="UP000323502">
    <property type="component" value="Unassembled WGS sequence"/>
</dbReference>